<keyword evidence="2 3" id="KW-0040">ANK repeat</keyword>
<reference evidence="5 6" key="1">
    <citation type="journal article" date="2024" name="Nat. Commun.">
        <title>Phylogenomics reveals the evolutionary origins of lichenization in chlorophyte algae.</title>
        <authorList>
            <person name="Puginier C."/>
            <person name="Libourel C."/>
            <person name="Otte J."/>
            <person name="Skaloud P."/>
            <person name="Haon M."/>
            <person name="Grisel S."/>
            <person name="Petersen M."/>
            <person name="Berrin J.G."/>
            <person name="Delaux P.M."/>
            <person name="Dal Grande F."/>
            <person name="Keller J."/>
        </authorList>
    </citation>
    <scope>NUCLEOTIDE SEQUENCE [LARGE SCALE GENOMIC DNA]</scope>
    <source>
        <strain evidence="5 6">SAG 245.80</strain>
    </source>
</reference>
<evidence type="ECO:0000256" key="2">
    <source>
        <dbReference type="ARBA" id="ARBA00023043"/>
    </source>
</evidence>
<proteinExistence type="predicted"/>
<name>A0AAW1QDW3_9CHLO</name>
<dbReference type="Pfam" id="PF17830">
    <property type="entry name" value="STI1-HOP_DP"/>
    <property type="match status" value="1"/>
</dbReference>
<gene>
    <name evidence="5" type="ORF">WJX81_003882</name>
</gene>
<dbReference type="Pfam" id="PF12796">
    <property type="entry name" value="Ank_2"/>
    <property type="match status" value="1"/>
</dbReference>
<evidence type="ECO:0000313" key="6">
    <source>
        <dbReference type="Proteomes" id="UP001445335"/>
    </source>
</evidence>
<evidence type="ECO:0000313" key="5">
    <source>
        <dbReference type="EMBL" id="KAK9819574.1"/>
    </source>
</evidence>
<sequence length="250" mass="26669">MKDPAVRERLAAMQEAMKRPEVQTQMAEMQAAMQNQQLQARMAELKDDPDLQPMLADIQKNGMSALMKYWNDPKWLSKVGSKLGDVTAATAGARGAGVSMQAPPTGPAAAPEVNTLFDAAKYGDLEAAEDFLAIGKDVDMRDPEGRTPLFFAVAYNHVAIVEELLRADADVHAQDGKGNTPLHFAAGYARGALARRLVEAGANGAVENSGGNTPLELVTLEKRNPLNQDADTLAMLENAATAGLALLEEA</sequence>
<dbReference type="InterPro" id="IPR036770">
    <property type="entry name" value="Ankyrin_rpt-contain_sf"/>
</dbReference>
<dbReference type="Gene3D" id="1.25.40.20">
    <property type="entry name" value="Ankyrin repeat-containing domain"/>
    <property type="match status" value="2"/>
</dbReference>
<dbReference type="InterPro" id="IPR041243">
    <property type="entry name" value="STI1/HOP_DP"/>
</dbReference>
<evidence type="ECO:0000256" key="3">
    <source>
        <dbReference type="PROSITE-ProRule" id="PRU00023"/>
    </source>
</evidence>
<keyword evidence="6" id="KW-1185">Reference proteome</keyword>
<feature type="domain" description="STI1/HOP DP" evidence="4">
    <location>
        <begin position="36"/>
        <end position="80"/>
    </location>
</feature>
<dbReference type="PROSITE" id="PS50088">
    <property type="entry name" value="ANK_REPEAT"/>
    <property type="match status" value="2"/>
</dbReference>
<organism evidence="5 6">
    <name type="scientific">Elliptochloris bilobata</name>
    <dbReference type="NCBI Taxonomy" id="381761"/>
    <lineage>
        <taxon>Eukaryota</taxon>
        <taxon>Viridiplantae</taxon>
        <taxon>Chlorophyta</taxon>
        <taxon>core chlorophytes</taxon>
        <taxon>Trebouxiophyceae</taxon>
        <taxon>Trebouxiophyceae incertae sedis</taxon>
        <taxon>Elliptochloris clade</taxon>
        <taxon>Elliptochloris</taxon>
    </lineage>
</organism>
<comment type="caution">
    <text evidence="5">The sequence shown here is derived from an EMBL/GenBank/DDBJ whole genome shotgun (WGS) entry which is preliminary data.</text>
</comment>
<dbReference type="PANTHER" id="PTHR24171">
    <property type="entry name" value="ANKYRIN REPEAT DOMAIN-CONTAINING PROTEIN 39-RELATED"/>
    <property type="match status" value="1"/>
</dbReference>
<accession>A0AAW1QDW3</accession>
<dbReference type="PROSITE" id="PS50297">
    <property type="entry name" value="ANK_REP_REGION"/>
    <property type="match status" value="2"/>
</dbReference>
<feature type="repeat" description="ANK" evidence="3">
    <location>
        <begin position="144"/>
        <end position="176"/>
    </location>
</feature>
<dbReference type="GO" id="GO:0085020">
    <property type="term" value="P:protein K6-linked ubiquitination"/>
    <property type="evidence" value="ECO:0007669"/>
    <property type="project" value="TreeGrafter"/>
</dbReference>
<dbReference type="SMART" id="SM00248">
    <property type="entry name" value="ANK"/>
    <property type="match status" value="3"/>
</dbReference>
<feature type="repeat" description="ANK" evidence="3">
    <location>
        <begin position="177"/>
        <end position="209"/>
    </location>
</feature>
<keyword evidence="1" id="KW-0677">Repeat</keyword>
<evidence type="ECO:0000259" key="4">
    <source>
        <dbReference type="Pfam" id="PF17830"/>
    </source>
</evidence>
<evidence type="ECO:0000256" key="1">
    <source>
        <dbReference type="ARBA" id="ARBA00022737"/>
    </source>
</evidence>
<dbReference type="InterPro" id="IPR002110">
    <property type="entry name" value="Ankyrin_rpt"/>
</dbReference>
<dbReference type="SUPFAM" id="SSF48403">
    <property type="entry name" value="Ankyrin repeat"/>
    <property type="match status" value="1"/>
</dbReference>
<dbReference type="PANTHER" id="PTHR24171:SF8">
    <property type="entry name" value="BRCA1-ASSOCIATED RING DOMAIN PROTEIN 1"/>
    <property type="match status" value="1"/>
</dbReference>
<dbReference type="GO" id="GO:0004842">
    <property type="term" value="F:ubiquitin-protein transferase activity"/>
    <property type="evidence" value="ECO:0007669"/>
    <property type="project" value="TreeGrafter"/>
</dbReference>
<dbReference type="AlphaFoldDB" id="A0AAW1QDW3"/>
<dbReference type="Proteomes" id="UP001445335">
    <property type="component" value="Unassembled WGS sequence"/>
</dbReference>
<protein>
    <recommendedName>
        <fullName evidence="4">STI1/HOP DP domain-containing protein</fullName>
    </recommendedName>
</protein>
<dbReference type="EMBL" id="JALJOU010000116">
    <property type="protein sequence ID" value="KAK9819574.1"/>
    <property type="molecule type" value="Genomic_DNA"/>
</dbReference>